<protein>
    <recommendedName>
        <fullName evidence="3">Rho termination factor N-terminal domain-containing protein</fullName>
    </recommendedName>
</protein>
<dbReference type="AlphaFoldDB" id="A0A6C0CLZ5"/>
<keyword evidence="1" id="KW-0472">Membrane</keyword>
<evidence type="ECO:0008006" key="3">
    <source>
        <dbReference type="Google" id="ProtNLM"/>
    </source>
</evidence>
<evidence type="ECO:0000256" key="1">
    <source>
        <dbReference type="SAM" id="Phobius"/>
    </source>
</evidence>
<evidence type="ECO:0000313" key="2">
    <source>
        <dbReference type="EMBL" id="QHT05313.1"/>
    </source>
</evidence>
<dbReference type="EMBL" id="MN739452">
    <property type="protein sequence ID" value="QHT05313.1"/>
    <property type="molecule type" value="Genomic_DNA"/>
</dbReference>
<keyword evidence="1" id="KW-1133">Transmembrane helix</keyword>
<reference evidence="2" key="1">
    <citation type="journal article" date="2020" name="Nature">
        <title>Giant virus diversity and host interactions through global metagenomics.</title>
        <authorList>
            <person name="Schulz F."/>
            <person name="Roux S."/>
            <person name="Paez-Espino D."/>
            <person name="Jungbluth S."/>
            <person name="Walsh D.A."/>
            <person name="Denef V.J."/>
            <person name="McMahon K.D."/>
            <person name="Konstantinidis K.T."/>
            <person name="Eloe-Fadrosh E.A."/>
            <person name="Kyrpides N.C."/>
            <person name="Woyke T."/>
        </authorList>
    </citation>
    <scope>NUCLEOTIDE SEQUENCE</scope>
    <source>
        <strain evidence="2">GVMAG-M-3300021375-17</strain>
    </source>
</reference>
<name>A0A6C0CLZ5_9ZZZZ</name>
<sequence>MMNLFSLLESVLFLCFGISFIMVLLMFYHFKKRLDVLEKKNETLGDICKTMVKQIEKYETTLPNIPKDDTKEPTHDPNYKTPTLDEFLKNLIDKTDPTTLGNIDPVYGIDPVLMYTQRIDVNNFENGELDDVESLNGNDNLEENENTHSQVEELEEFENNTTAIKTSTQFDDNNEPVIDTIHVTKLEETEPLVEDEISSQITENTTSMQKQSRKKLQKMNIQMLKTIVIRDGLSTDPTKMKKTELIQLIMDNEEIIAKDLE</sequence>
<keyword evidence="1" id="KW-0812">Transmembrane</keyword>
<organism evidence="2">
    <name type="scientific">viral metagenome</name>
    <dbReference type="NCBI Taxonomy" id="1070528"/>
    <lineage>
        <taxon>unclassified sequences</taxon>
        <taxon>metagenomes</taxon>
        <taxon>organismal metagenomes</taxon>
    </lineage>
</organism>
<proteinExistence type="predicted"/>
<feature type="transmembrane region" description="Helical" evidence="1">
    <location>
        <begin position="6"/>
        <end position="30"/>
    </location>
</feature>
<accession>A0A6C0CLZ5</accession>